<keyword evidence="2" id="KW-0472">Membrane</keyword>
<organism evidence="4">
    <name type="scientific">Neodiprion lecontei</name>
    <name type="common">Redheaded pine sawfly</name>
    <dbReference type="NCBI Taxonomy" id="441921"/>
    <lineage>
        <taxon>Eukaryota</taxon>
        <taxon>Metazoa</taxon>
        <taxon>Ecdysozoa</taxon>
        <taxon>Arthropoda</taxon>
        <taxon>Hexapoda</taxon>
        <taxon>Insecta</taxon>
        <taxon>Pterygota</taxon>
        <taxon>Neoptera</taxon>
        <taxon>Endopterygota</taxon>
        <taxon>Hymenoptera</taxon>
        <taxon>Tenthredinoidea</taxon>
        <taxon>Diprionidae</taxon>
        <taxon>Diprioninae</taxon>
        <taxon>Neodiprion</taxon>
    </lineage>
</organism>
<dbReference type="InParanoid" id="A0A6J0BW68"/>
<proteinExistence type="predicted"/>
<feature type="region of interest" description="Disordered" evidence="1">
    <location>
        <begin position="136"/>
        <end position="164"/>
    </location>
</feature>
<dbReference type="AlphaFoldDB" id="A0A6J0BW68"/>
<name>A0A6J0BW68_NEOLC</name>
<keyword evidence="3" id="KW-1185">Reference proteome</keyword>
<dbReference type="GeneID" id="107223204"/>
<dbReference type="Proteomes" id="UP000829291">
    <property type="component" value="Chromosome 5"/>
</dbReference>
<sequence>MFTLLFLYFSTSKVDRALCTIDINLSELEYLAGHLDPSECRRLVAALHYNSFELPENISGAERKVNDDIPCLRQLLHWNSSPGEGRGQTHEDVEHRLRQLKHNDLADWLGKTTFKQLRNDLDRALRNPFSDLESEDTVDIRVGSNDSTSGETTESTDQPPEEDPWLPVDTLMFATLSLSLTALAVICVLLVFHHVRLSLEQRNNNR</sequence>
<evidence type="ECO:0000313" key="4">
    <source>
        <dbReference type="RefSeq" id="XP_015518303.2"/>
    </source>
</evidence>
<protein>
    <submittedName>
        <fullName evidence="4">Uncharacterized protein LOC107223204</fullName>
    </submittedName>
</protein>
<dbReference type="OrthoDB" id="6066069at2759"/>
<evidence type="ECO:0000256" key="2">
    <source>
        <dbReference type="SAM" id="Phobius"/>
    </source>
</evidence>
<keyword evidence="2" id="KW-1133">Transmembrane helix</keyword>
<evidence type="ECO:0000256" key="1">
    <source>
        <dbReference type="SAM" id="MobiDB-lite"/>
    </source>
</evidence>
<accession>A0A6J0BW68</accession>
<feature type="transmembrane region" description="Helical" evidence="2">
    <location>
        <begin position="171"/>
        <end position="192"/>
    </location>
</feature>
<evidence type="ECO:0000313" key="3">
    <source>
        <dbReference type="Proteomes" id="UP000829291"/>
    </source>
</evidence>
<dbReference type="KEGG" id="nlo:107223204"/>
<keyword evidence="2" id="KW-0812">Transmembrane</keyword>
<reference evidence="4" key="1">
    <citation type="submission" date="2025-08" db="UniProtKB">
        <authorList>
            <consortium name="RefSeq"/>
        </authorList>
    </citation>
    <scope>IDENTIFICATION</scope>
    <source>
        <tissue evidence="4">Thorax and Abdomen</tissue>
    </source>
</reference>
<feature type="compositionally biased region" description="Low complexity" evidence="1">
    <location>
        <begin position="143"/>
        <end position="157"/>
    </location>
</feature>
<dbReference type="RefSeq" id="XP_015518303.2">
    <property type="nucleotide sequence ID" value="XM_015662817.2"/>
</dbReference>
<gene>
    <name evidence="4" type="primary">LOC107223204</name>
</gene>